<protein>
    <submittedName>
        <fullName evidence="2">Uncharacterized protein</fullName>
    </submittedName>
</protein>
<name>Q608U4_METCA</name>
<feature type="region of interest" description="Disordered" evidence="1">
    <location>
        <begin position="487"/>
        <end position="507"/>
    </location>
</feature>
<sequence length="592" mass="64075">MRHVFWRTEQVRREMILEQTAHGGSLTFFQILGGSLDVVAQGAFGQQRGERQDGRRDHEVLQADSAGMQSDCQCRGVGGDTGGPETVEHRRMFPQTVVQCMRGLFDFWPELARIGRDGLRETVEHGGLPVADLASQRQPPGPGFRGSLCDLGHLLAQREHDVEGDLLQYRTFAAQIGGIGPPPPSELPDRPGHDPPHLRQHASHTGNFQQGQQFGECALEGLVMVGVVEIVTAVEPACRTDRPADQGSPLLLGLLFDADRREPAFPVRPHESHQSQALARAVRLPEQGPGGFDQRIHAGRLGSVPSQIGQGDDGRHGVTPNLAPLSAQRAYHRLCGCRRRLVQADEAGDAERLDHGQQLPHRLVGIFVLAEHANQKIRKRDGPEQAAAVAFRIDRIEIRRVPDGDGKAQPGKAGRHRFETEKPEILGGQVGDASCLQGIEVAVQCGHGLSLAAVGESLRMPGESCQGACHGGILAQEPVDHRALAGLGGADHGDLRQHRARSEPTQPEVRQLERVQVPAMIRGPRRPGLRQMVVLAHVASFQAGEKLPKRRPAGTVAGIHQQGITACALLRHQRGLPAAAIREAGPTVSGFR</sequence>
<dbReference type="AlphaFoldDB" id="Q608U4"/>
<proteinExistence type="predicted"/>
<dbReference type="Proteomes" id="UP000006821">
    <property type="component" value="Chromosome"/>
</dbReference>
<feature type="region of interest" description="Disordered" evidence="1">
    <location>
        <begin position="177"/>
        <end position="203"/>
    </location>
</feature>
<evidence type="ECO:0000256" key="1">
    <source>
        <dbReference type="SAM" id="MobiDB-lite"/>
    </source>
</evidence>
<reference evidence="2 3" key="1">
    <citation type="journal article" date="2004" name="PLoS Biol.">
        <title>Genomic insights into methanotrophy: the complete genome sequence of Methylococcus capsulatus (Bath).</title>
        <authorList>
            <person name="Ward N.L."/>
            <person name="Larsen O."/>
            <person name="Sakwa J."/>
            <person name="Bruseth L."/>
            <person name="Khouri H.M."/>
            <person name="Durkin A.S."/>
            <person name="Dimitrov G."/>
            <person name="Jiang L."/>
            <person name="Scanlan D."/>
            <person name="Kang K.H."/>
            <person name="Lewis M.R."/>
            <person name="Nelson K.E."/>
            <person name="Methe B.A."/>
            <person name="Wu M."/>
            <person name="Heidelberg J.F."/>
            <person name="Paulsen I.T."/>
            <person name="Fouts D.E."/>
            <person name="Ravel J."/>
            <person name="Tettelin H."/>
            <person name="Ren Q."/>
            <person name="Read T.D."/>
            <person name="DeBoy R.T."/>
            <person name="Seshadri R."/>
            <person name="Salzberg S.L."/>
            <person name="Jensen H.B."/>
            <person name="Birkeland N.K."/>
            <person name="Nelson W.C."/>
            <person name="Dodson R.J."/>
            <person name="Grindhaug S.H."/>
            <person name="Holt I.E."/>
            <person name="Eidhammer I."/>
            <person name="Jonasen I."/>
            <person name="Vanaken S."/>
            <person name="Utterback T.R."/>
            <person name="Feldblyum T.V."/>
            <person name="Fraser C.M."/>
            <person name="Lillehaug J.R."/>
            <person name="Eisen J.A."/>
        </authorList>
    </citation>
    <scope>NUCLEOTIDE SEQUENCE [LARGE SCALE GENOMIC DNA]</scope>
    <source>
        <strain evidence="3">ATCC 33009 / NCIMB 11132 / Bath</strain>
    </source>
</reference>
<feature type="compositionally biased region" description="Basic and acidic residues" evidence="1">
    <location>
        <begin position="187"/>
        <end position="197"/>
    </location>
</feature>
<dbReference type="EMBL" id="AE017282">
    <property type="protein sequence ID" value="AAU92341.1"/>
    <property type="molecule type" value="Genomic_DNA"/>
</dbReference>
<evidence type="ECO:0000313" key="2">
    <source>
        <dbReference type="EMBL" id="AAU92341.1"/>
    </source>
</evidence>
<feature type="compositionally biased region" description="Basic and acidic residues" evidence="1">
    <location>
        <begin position="491"/>
        <end position="502"/>
    </location>
</feature>
<dbReference type="KEGG" id="mca:MCA1395"/>
<organism evidence="2 3">
    <name type="scientific">Methylococcus capsulatus (strain ATCC 33009 / NCIMB 11132 / Bath)</name>
    <dbReference type="NCBI Taxonomy" id="243233"/>
    <lineage>
        <taxon>Bacteria</taxon>
        <taxon>Pseudomonadati</taxon>
        <taxon>Pseudomonadota</taxon>
        <taxon>Gammaproteobacteria</taxon>
        <taxon>Methylococcales</taxon>
        <taxon>Methylococcaceae</taxon>
        <taxon>Methylococcus</taxon>
    </lineage>
</organism>
<feature type="compositionally biased region" description="Basic and acidic residues" evidence="1">
    <location>
        <begin position="48"/>
        <end position="61"/>
    </location>
</feature>
<gene>
    <name evidence="2" type="ordered locus">MCA1395</name>
</gene>
<dbReference type="HOGENOM" id="CLU_460656_0_0_6"/>
<evidence type="ECO:0000313" key="3">
    <source>
        <dbReference type="Proteomes" id="UP000006821"/>
    </source>
</evidence>
<feature type="region of interest" description="Disordered" evidence="1">
    <location>
        <begin position="46"/>
        <end position="65"/>
    </location>
</feature>
<accession>Q608U4</accession>